<name>A0A9I9EBC8_CUCME</name>
<evidence type="ECO:0000256" key="1">
    <source>
        <dbReference type="SAM" id="MobiDB-lite"/>
    </source>
</evidence>
<organism evidence="2">
    <name type="scientific">Cucumis melo</name>
    <name type="common">Muskmelon</name>
    <dbReference type="NCBI Taxonomy" id="3656"/>
    <lineage>
        <taxon>Eukaryota</taxon>
        <taxon>Viridiplantae</taxon>
        <taxon>Streptophyta</taxon>
        <taxon>Embryophyta</taxon>
        <taxon>Tracheophyta</taxon>
        <taxon>Spermatophyta</taxon>
        <taxon>Magnoliopsida</taxon>
        <taxon>eudicotyledons</taxon>
        <taxon>Gunneridae</taxon>
        <taxon>Pentapetalae</taxon>
        <taxon>rosids</taxon>
        <taxon>fabids</taxon>
        <taxon>Cucurbitales</taxon>
        <taxon>Cucurbitaceae</taxon>
        <taxon>Benincaseae</taxon>
        <taxon>Cucumis</taxon>
    </lineage>
</organism>
<dbReference type="EnsemblPlants" id="MELO3C031396.2.1">
    <property type="protein sequence ID" value="MELO3C031396.2.1"/>
    <property type="gene ID" value="MELO3C031396.2"/>
</dbReference>
<feature type="compositionally biased region" description="Basic and acidic residues" evidence="1">
    <location>
        <begin position="11"/>
        <end position="22"/>
    </location>
</feature>
<dbReference type="AlphaFoldDB" id="A0A9I9EBC8"/>
<dbReference type="Gramene" id="MELO3C031396.2.1">
    <property type="protein sequence ID" value="MELO3C031396.2.1"/>
    <property type="gene ID" value="MELO3C031396.2"/>
</dbReference>
<sequence length="63" mass="7809">MIKTRAPRNLYQERFRPHENHRGFMMQEWSPQVKEKTNLRETMTRLERTMEDTNFTKKIPNTK</sequence>
<proteinExistence type="predicted"/>
<feature type="region of interest" description="Disordered" evidence="1">
    <location>
        <begin position="1"/>
        <end position="24"/>
    </location>
</feature>
<protein>
    <submittedName>
        <fullName evidence="2">Uncharacterized protein</fullName>
    </submittedName>
</protein>
<reference evidence="2" key="1">
    <citation type="submission" date="2023-03" db="UniProtKB">
        <authorList>
            <consortium name="EnsemblPlants"/>
        </authorList>
    </citation>
    <scope>IDENTIFICATION</scope>
</reference>
<evidence type="ECO:0000313" key="2">
    <source>
        <dbReference type="EnsemblPlants" id="MELO3C031396.2.1"/>
    </source>
</evidence>
<accession>A0A9I9EBC8</accession>